<dbReference type="Proteomes" id="UP001260534">
    <property type="component" value="Unassembled WGS sequence"/>
</dbReference>
<dbReference type="Gene3D" id="3.40.1580.10">
    <property type="entry name" value="SMI1/KNR4-like"/>
    <property type="match status" value="1"/>
</dbReference>
<reference evidence="2 3" key="1">
    <citation type="submission" date="2023-01" db="EMBL/GenBank/DDBJ databases">
        <title>Xanthomonas hawaiianensis sp. nov. isolated from Araceae family in Hawaii.</title>
        <authorList>
            <person name="Chunag S.-C."/>
            <person name="Dobhal S."/>
            <person name="Alvarez A."/>
            <person name="Arif M."/>
        </authorList>
    </citation>
    <scope>NUCLEOTIDE SEQUENCE [LARGE SCALE GENOMIC DNA]</scope>
    <source>
        <strain evidence="2 3">A2111</strain>
    </source>
</reference>
<dbReference type="PANTHER" id="PTHR47432:SF1">
    <property type="entry name" value="CELL WALL ASSEMBLY REGULATOR SMI1"/>
    <property type="match status" value="1"/>
</dbReference>
<dbReference type="SMART" id="SM00860">
    <property type="entry name" value="SMI1_KNR4"/>
    <property type="match status" value="1"/>
</dbReference>
<dbReference type="RefSeq" id="WP_209032260.1">
    <property type="nucleotide sequence ID" value="NZ_CP115873.1"/>
</dbReference>
<dbReference type="InterPro" id="IPR018958">
    <property type="entry name" value="Knr4/Smi1-like_dom"/>
</dbReference>
<proteinExistence type="predicted"/>
<feature type="domain" description="Knr4/Smi1-like" evidence="1">
    <location>
        <begin position="23"/>
        <end position="158"/>
    </location>
</feature>
<dbReference type="EMBL" id="JAQMHB010000001">
    <property type="protein sequence ID" value="MDS9993688.1"/>
    <property type="molecule type" value="Genomic_DNA"/>
</dbReference>
<dbReference type="PANTHER" id="PTHR47432">
    <property type="entry name" value="CELL WALL ASSEMBLY REGULATOR SMI1"/>
    <property type="match status" value="1"/>
</dbReference>
<evidence type="ECO:0000313" key="2">
    <source>
        <dbReference type="EMBL" id="MDS9993688.1"/>
    </source>
</evidence>
<gene>
    <name evidence="2" type="ORF">PNQ69_12990</name>
</gene>
<sequence>MLERIRDHLRVIAPEVEKALLPAANELEIKALQSALGRQLPEDLVAVYRESAGLNPDVTANFALGFSFMDVATVTFEIERSSRDNDAGASAQFADKGVRPVLKLGKDRLVIGSDFSQCRLCVDLSPEENGTYGQIIFIDQEWGVALLLARSMNEFLQKFEQDLSMGKYSLAQDALDDGVQWLSATRDIDVGNWYNSPTWSYVNHPHIRRT</sequence>
<accession>A0ABU2I6B4</accession>
<dbReference type="SUPFAM" id="SSF160631">
    <property type="entry name" value="SMI1/KNR4-like"/>
    <property type="match status" value="1"/>
</dbReference>
<name>A0ABU2I6B4_9XANT</name>
<evidence type="ECO:0000313" key="3">
    <source>
        <dbReference type="Proteomes" id="UP001260534"/>
    </source>
</evidence>
<protein>
    <submittedName>
        <fullName evidence="2">SMI1/KNR4 family protein</fullName>
    </submittedName>
</protein>
<evidence type="ECO:0000259" key="1">
    <source>
        <dbReference type="SMART" id="SM00860"/>
    </source>
</evidence>
<dbReference type="Pfam" id="PF09346">
    <property type="entry name" value="SMI1_KNR4"/>
    <property type="match status" value="1"/>
</dbReference>
<keyword evidence="3" id="KW-1185">Reference proteome</keyword>
<organism evidence="2 3">
    <name type="scientific">Xanthomonas hawaiiensis</name>
    <dbReference type="NCBI Taxonomy" id="3003247"/>
    <lineage>
        <taxon>Bacteria</taxon>
        <taxon>Pseudomonadati</taxon>
        <taxon>Pseudomonadota</taxon>
        <taxon>Gammaproteobacteria</taxon>
        <taxon>Lysobacterales</taxon>
        <taxon>Lysobacteraceae</taxon>
        <taxon>Xanthomonas</taxon>
    </lineage>
</organism>
<dbReference type="InterPro" id="IPR051873">
    <property type="entry name" value="KNR4/SMI1_regulator"/>
</dbReference>
<comment type="caution">
    <text evidence="2">The sequence shown here is derived from an EMBL/GenBank/DDBJ whole genome shotgun (WGS) entry which is preliminary data.</text>
</comment>
<dbReference type="InterPro" id="IPR037883">
    <property type="entry name" value="Knr4/Smi1-like_sf"/>
</dbReference>